<gene>
    <name evidence="2" type="ORF">V5E97_04700</name>
</gene>
<dbReference type="EMBL" id="CP155447">
    <property type="protein sequence ID" value="XBH05322.1"/>
    <property type="molecule type" value="Genomic_DNA"/>
</dbReference>
<feature type="domain" description="N-acetyltransferase" evidence="1">
    <location>
        <begin position="123"/>
        <end position="261"/>
    </location>
</feature>
<name>A0AAU7CJL5_9BACT</name>
<keyword evidence="2" id="KW-0808">Transferase</keyword>
<evidence type="ECO:0000259" key="1">
    <source>
        <dbReference type="PROSITE" id="PS51186"/>
    </source>
</evidence>
<dbReference type="EC" id="2.3.1.-" evidence="2"/>
<dbReference type="InterPro" id="IPR027365">
    <property type="entry name" value="GNAT_acetyltra_YdfB-like"/>
</dbReference>
<evidence type="ECO:0000313" key="2">
    <source>
        <dbReference type="EMBL" id="XBH05322.1"/>
    </source>
</evidence>
<dbReference type="PROSITE" id="PS51186">
    <property type="entry name" value="GNAT"/>
    <property type="match status" value="1"/>
</dbReference>
<reference evidence="2" key="1">
    <citation type="submission" date="2024-05" db="EMBL/GenBank/DDBJ databases">
        <title>Planctomycetes of the genus Singulisphaera possess chitinolytic capabilities.</title>
        <authorList>
            <person name="Ivanova A."/>
        </authorList>
    </citation>
    <scope>NUCLEOTIDE SEQUENCE</scope>
    <source>
        <strain evidence="2">Ch08T</strain>
    </source>
</reference>
<accession>A0AAU7CJL5</accession>
<protein>
    <submittedName>
        <fullName evidence="2">GNAT family N-acetyltransferase</fullName>
        <ecNumber evidence="2">2.3.1.-</ecNumber>
    </submittedName>
</protein>
<dbReference type="GO" id="GO:0016747">
    <property type="term" value="F:acyltransferase activity, transferring groups other than amino-acyl groups"/>
    <property type="evidence" value="ECO:0007669"/>
    <property type="project" value="InterPro"/>
</dbReference>
<dbReference type="AlphaFoldDB" id="A0AAU7CJL5"/>
<organism evidence="2">
    <name type="scientific">Singulisphaera sp. Ch08</name>
    <dbReference type="NCBI Taxonomy" id="3120278"/>
    <lineage>
        <taxon>Bacteria</taxon>
        <taxon>Pseudomonadati</taxon>
        <taxon>Planctomycetota</taxon>
        <taxon>Planctomycetia</taxon>
        <taxon>Isosphaerales</taxon>
        <taxon>Isosphaeraceae</taxon>
        <taxon>Singulisphaera</taxon>
    </lineage>
</organism>
<sequence>MVPLDAVAAEHVRAWLGEPSGPGLLDLYQALADHRQGLWGDDPKVPRSVLLLREGGRQLEVFGAGDPEPAVGWLCRRGEKSVALMAPKEWWDAVEQRVEGVERVDVLTLSADASEFKRASSAVVTRRLTAKDSEAFLAPEIALEWALSGWGTFRDLVERGVGYGVPFGSGFAATAWVYSQAGDYEAIGVSTVPRFQRLGLGKAVASALVSEIIHTREKIPLWTTAPENTASIATAESLGFSTAAIETSLRWNRPKGFIRTR</sequence>
<dbReference type="SUPFAM" id="SSF55729">
    <property type="entry name" value="Acyl-CoA N-acyltransferases (Nat)"/>
    <property type="match status" value="1"/>
</dbReference>
<proteinExistence type="predicted"/>
<dbReference type="Pfam" id="PF12746">
    <property type="entry name" value="GNAT_acetyltran"/>
    <property type="match status" value="1"/>
</dbReference>
<dbReference type="InterPro" id="IPR000182">
    <property type="entry name" value="GNAT_dom"/>
</dbReference>
<keyword evidence="2" id="KW-0012">Acyltransferase</keyword>
<dbReference type="RefSeq" id="WP_406698138.1">
    <property type="nucleotide sequence ID" value="NZ_CP155447.1"/>
</dbReference>
<dbReference type="Gene3D" id="3.40.630.30">
    <property type="match status" value="1"/>
</dbReference>
<dbReference type="InterPro" id="IPR016181">
    <property type="entry name" value="Acyl_CoA_acyltransferase"/>
</dbReference>